<keyword evidence="1" id="KW-0677">Repeat</keyword>
<dbReference type="InterPro" id="IPR036873">
    <property type="entry name" value="Rhodanese-like_dom_sf"/>
</dbReference>
<keyword evidence="5" id="KW-0808">Transferase</keyword>
<accession>A0A0A3AP85</accession>
<dbReference type="STRING" id="505317.OA57_10910"/>
<feature type="chain" id="PRO_5002008787" evidence="3">
    <location>
        <begin position="18"/>
        <end position="460"/>
    </location>
</feature>
<dbReference type="Gene3D" id="3.40.250.10">
    <property type="entry name" value="Rhodanese-like domain"/>
    <property type="match status" value="3"/>
</dbReference>
<gene>
    <name evidence="5" type="ORF">OA57_10910</name>
</gene>
<dbReference type="Proteomes" id="UP000030380">
    <property type="component" value="Unassembled WGS sequence"/>
</dbReference>
<evidence type="ECO:0000259" key="4">
    <source>
        <dbReference type="PROSITE" id="PS50206"/>
    </source>
</evidence>
<dbReference type="RefSeq" id="WP_034617706.1">
    <property type="nucleotide sequence ID" value="NZ_JSUM01000016.1"/>
</dbReference>
<dbReference type="OrthoDB" id="9781034at2"/>
<dbReference type="PANTHER" id="PTHR43855">
    <property type="entry name" value="THIOSULFATE SULFURTRANSFERASE"/>
    <property type="match status" value="1"/>
</dbReference>
<dbReference type="InterPro" id="IPR051126">
    <property type="entry name" value="Thiosulfate_sulfurtransferase"/>
</dbReference>
<protein>
    <submittedName>
        <fullName evidence="5">Thiosulfate sulfurtransferase</fullName>
    </submittedName>
</protein>
<keyword evidence="6" id="KW-1185">Reference proteome</keyword>
<reference evidence="5 6" key="1">
    <citation type="submission" date="2014-11" db="EMBL/GenBank/DDBJ databases">
        <title>Draft genome sequence of Chelonobacter oris 1662T, associated with respiratory disease in Hermann's Tortoises.</title>
        <authorList>
            <person name="Kudirkiene E."/>
            <person name="Hansen M.J."/>
            <person name="Bojesen A.M."/>
        </authorList>
    </citation>
    <scope>NUCLEOTIDE SEQUENCE [LARGE SCALE GENOMIC DNA]</scope>
    <source>
        <strain evidence="5 6">1662</strain>
    </source>
</reference>
<dbReference type="EMBL" id="JSUM01000016">
    <property type="protein sequence ID" value="KGQ69592.1"/>
    <property type="molecule type" value="Genomic_DNA"/>
</dbReference>
<evidence type="ECO:0000256" key="3">
    <source>
        <dbReference type="SAM" id="SignalP"/>
    </source>
</evidence>
<organism evidence="5 6">
    <name type="scientific">Chelonobacter oris</name>
    <dbReference type="NCBI Taxonomy" id="505317"/>
    <lineage>
        <taxon>Bacteria</taxon>
        <taxon>Pseudomonadati</taxon>
        <taxon>Pseudomonadota</taxon>
        <taxon>Gammaproteobacteria</taxon>
        <taxon>Pasteurellales</taxon>
        <taxon>Pasteurellaceae</taxon>
        <taxon>Chelonobacter</taxon>
    </lineage>
</organism>
<dbReference type="InterPro" id="IPR001763">
    <property type="entry name" value="Rhodanese-like_dom"/>
</dbReference>
<feature type="domain" description="Rhodanese" evidence="4">
    <location>
        <begin position="311"/>
        <end position="428"/>
    </location>
</feature>
<name>A0A0A3AP85_9PAST</name>
<evidence type="ECO:0000256" key="1">
    <source>
        <dbReference type="ARBA" id="ARBA00022737"/>
    </source>
</evidence>
<evidence type="ECO:0000313" key="6">
    <source>
        <dbReference type="Proteomes" id="UP000030380"/>
    </source>
</evidence>
<dbReference type="AlphaFoldDB" id="A0A0A3AP85"/>
<comment type="caution">
    <text evidence="5">The sequence shown here is derived from an EMBL/GenBank/DDBJ whole genome shotgun (WGS) entry which is preliminary data.</text>
</comment>
<dbReference type="SUPFAM" id="SSF52821">
    <property type="entry name" value="Rhodanese/Cell cycle control phosphatase"/>
    <property type="match status" value="3"/>
</dbReference>
<dbReference type="PROSITE" id="PS50206">
    <property type="entry name" value="RHODANESE_3"/>
    <property type="match status" value="3"/>
</dbReference>
<dbReference type="PANTHER" id="PTHR43855:SF1">
    <property type="entry name" value="THIOSULFATE SULFURTRANSFERASE"/>
    <property type="match status" value="1"/>
</dbReference>
<dbReference type="SMART" id="SM00450">
    <property type="entry name" value="RHOD"/>
    <property type="match status" value="3"/>
</dbReference>
<dbReference type="GO" id="GO:0016740">
    <property type="term" value="F:transferase activity"/>
    <property type="evidence" value="ECO:0007669"/>
    <property type="project" value="UniProtKB-KW"/>
</dbReference>
<feature type="signal peptide" evidence="3">
    <location>
        <begin position="1"/>
        <end position="17"/>
    </location>
</feature>
<dbReference type="PROSITE" id="PS51257">
    <property type="entry name" value="PROKAR_LIPOPROTEIN"/>
    <property type="match status" value="1"/>
</dbReference>
<sequence length="460" mass="52056">MKFKTPCLNACVLLALAACDGKTVTDIETAELLQRLDNSDFVIIDSRHDSFYNGFKSPNAIRGGHIPGAIQFSTTWLENISDDKFEQFAADKGITKDKTLVFYDDNPDDLERISAEFAAKGYNVRVFKEFINYANVDSNPLVSFPNYTWSVSPQWLNAVINGEKAESYDNDRFMVFEVSWGPLETANAYVQHIVGAYHFDTDWVENAPVWNLSDPRVIEQNLIKNGISKDKTIILYSDNQLAAQRVFWALKWAGVEDVRYLNGGLYMWKDLDYRTETKVNVPQPVEAFGTTIPQHPQYNIAMPRQALKAMEEENLKLVSIRSWDEYTGKVSGYDYIPGKGEPQGAIWGFAGTDSSNVADYYDPDGTLRNPYEIFNLWQAQGIRRGDRLAFYCGTGWRAGVPWFITQMTGWTNTAVYDGGWNAWQMDSEFPVQKGAPNNMRKPDPKNDFGKLHKAGASCKG</sequence>
<dbReference type="CDD" id="cd01448">
    <property type="entry name" value="TST_Repeat_1"/>
    <property type="match status" value="1"/>
</dbReference>
<keyword evidence="3" id="KW-0732">Signal</keyword>
<evidence type="ECO:0000256" key="2">
    <source>
        <dbReference type="SAM" id="MobiDB-lite"/>
    </source>
</evidence>
<dbReference type="Pfam" id="PF00581">
    <property type="entry name" value="Rhodanese"/>
    <property type="match status" value="3"/>
</dbReference>
<proteinExistence type="predicted"/>
<feature type="domain" description="Rhodanese" evidence="4">
    <location>
        <begin position="192"/>
        <end position="277"/>
    </location>
</feature>
<feature type="region of interest" description="Disordered" evidence="2">
    <location>
        <begin position="433"/>
        <end position="460"/>
    </location>
</feature>
<feature type="domain" description="Rhodanese" evidence="4">
    <location>
        <begin position="37"/>
        <end position="142"/>
    </location>
</feature>
<feature type="compositionally biased region" description="Basic and acidic residues" evidence="2">
    <location>
        <begin position="440"/>
        <end position="450"/>
    </location>
</feature>
<dbReference type="CDD" id="cd01449">
    <property type="entry name" value="TST_Repeat_2"/>
    <property type="match status" value="1"/>
</dbReference>
<evidence type="ECO:0000313" key="5">
    <source>
        <dbReference type="EMBL" id="KGQ69592.1"/>
    </source>
</evidence>